<keyword evidence="2" id="KW-1185">Reference proteome</keyword>
<gene>
    <name evidence="1" type="ORF">HUJ06_000398</name>
</gene>
<evidence type="ECO:0000313" key="1">
    <source>
        <dbReference type="EMBL" id="DAD42168.1"/>
    </source>
</evidence>
<organism evidence="1 2">
    <name type="scientific">Nelumbo nucifera</name>
    <name type="common">Sacred lotus</name>
    <dbReference type="NCBI Taxonomy" id="4432"/>
    <lineage>
        <taxon>Eukaryota</taxon>
        <taxon>Viridiplantae</taxon>
        <taxon>Streptophyta</taxon>
        <taxon>Embryophyta</taxon>
        <taxon>Tracheophyta</taxon>
        <taxon>Spermatophyta</taxon>
        <taxon>Magnoliopsida</taxon>
        <taxon>Proteales</taxon>
        <taxon>Nelumbonaceae</taxon>
        <taxon>Nelumbo</taxon>
    </lineage>
</organism>
<dbReference type="AlphaFoldDB" id="A0A822ZKA9"/>
<protein>
    <submittedName>
        <fullName evidence="1">Uncharacterized protein</fullName>
    </submittedName>
</protein>
<reference evidence="1 2" key="1">
    <citation type="journal article" date="2020" name="Mol. Biol. Evol.">
        <title>Distinct Expression and Methylation Patterns for Genes with Different Fates following a Single Whole-Genome Duplication in Flowering Plants.</title>
        <authorList>
            <person name="Shi T."/>
            <person name="Rahmani R.S."/>
            <person name="Gugger P.F."/>
            <person name="Wang M."/>
            <person name="Li H."/>
            <person name="Zhang Y."/>
            <person name="Li Z."/>
            <person name="Wang Q."/>
            <person name="Van de Peer Y."/>
            <person name="Marchal K."/>
            <person name="Chen J."/>
        </authorList>
    </citation>
    <scope>NUCLEOTIDE SEQUENCE [LARGE SCALE GENOMIC DNA]</scope>
    <source>
        <tissue evidence="1">Leaf</tissue>
    </source>
</reference>
<evidence type="ECO:0000313" key="2">
    <source>
        <dbReference type="Proteomes" id="UP000607653"/>
    </source>
</evidence>
<proteinExistence type="predicted"/>
<dbReference type="EMBL" id="DUZY01000006">
    <property type="protein sequence ID" value="DAD42168.1"/>
    <property type="molecule type" value="Genomic_DNA"/>
</dbReference>
<name>A0A822ZKA9_NELNU</name>
<dbReference type="Proteomes" id="UP000607653">
    <property type="component" value="Unassembled WGS sequence"/>
</dbReference>
<accession>A0A822ZKA9</accession>
<sequence>MSNLVDSECPFRRLRSTSLPFFRRHMDKKFSSPVISPDITHPEKKKMETSGEELNQLILHSRSPAASVSRQQSVTQVFNFSLTDTGFKNLGTFKYWFCLLGCSRILNWRWTLLSGAEPCCGPLLRPRRRWQGPSRFRFHRAHVPAVMRN</sequence>
<comment type="caution">
    <text evidence="1">The sequence shown here is derived from an EMBL/GenBank/DDBJ whole genome shotgun (WGS) entry which is preliminary data.</text>
</comment>